<evidence type="ECO:0000313" key="4">
    <source>
        <dbReference type="EMBL" id="GGM70387.1"/>
    </source>
</evidence>
<dbReference type="PANTHER" id="PTHR42760:SF133">
    <property type="entry name" value="3-OXOACYL-[ACYL-CARRIER-PROTEIN] REDUCTASE"/>
    <property type="match status" value="1"/>
</dbReference>
<evidence type="ECO:0000256" key="1">
    <source>
        <dbReference type="ARBA" id="ARBA00006484"/>
    </source>
</evidence>
<dbReference type="EMBL" id="BMNY01000001">
    <property type="protein sequence ID" value="GGM70387.1"/>
    <property type="molecule type" value="Genomic_DNA"/>
</dbReference>
<accession>A0AA37BQJ7</accession>
<reference evidence="4" key="2">
    <citation type="submission" date="2022-09" db="EMBL/GenBank/DDBJ databases">
        <authorList>
            <person name="Sun Q."/>
            <person name="Ohkuma M."/>
        </authorList>
    </citation>
    <scope>NUCLEOTIDE SEQUENCE</scope>
    <source>
        <strain evidence="4">JCM 13583</strain>
    </source>
</reference>
<dbReference type="PROSITE" id="PS00061">
    <property type="entry name" value="ADH_SHORT"/>
    <property type="match status" value="1"/>
</dbReference>
<evidence type="ECO:0000256" key="2">
    <source>
        <dbReference type="ARBA" id="ARBA00023002"/>
    </source>
</evidence>
<keyword evidence="2" id="KW-0560">Oxidoreductase</keyword>
<dbReference type="GO" id="GO:0016616">
    <property type="term" value="F:oxidoreductase activity, acting on the CH-OH group of donors, NAD or NADP as acceptor"/>
    <property type="evidence" value="ECO:0007669"/>
    <property type="project" value="TreeGrafter"/>
</dbReference>
<dbReference type="Gene3D" id="3.40.50.720">
    <property type="entry name" value="NAD(P)-binding Rossmann-like Domain"/>
    <property type="match status" value="1"/>
</dbReference>
<dbReference type="SMART" id="SM00822">
    <property type="entry name" value="PKS_KR"/>
    <property type="match status" value="1"/>
</dbReference>
<dbReference type="NCBIfam" id="NF005559">
    <property type="entry name" value="PRK07231.1"/>
    <property type="match status" value="1"/>
</dbReference>
<comment type="caution">
    <text evidence="4">The sequence shown here is derived from an EMBL/GenBank/DDBJ whole genome shotgun (WGS) entry which is preliminary data.</text>
</comment>
<dbReference type="Proteomes" id="UP000632195">
    <property type="component" value="Unassembled WGS sequence"/>
</dbReference>
<evidence type="ECO:0000259" key="3">
    <source>
        <dbReference type="SMART" id="SM00822"/>
    </source>
</evidence>
<dbReference type="InterPro" id="IPR020904">
    <property type="entry name" value="Sc_DH/Rdtase_CS"/>
</dbReference>
<dbReference type="PRINTS" id="PR00081">
    <property type="entry name" value="GDHRDH"/>
</dbReference>
<evidence type="ECO:0000313" key="5">
    <source>
        <dbReference type="Proteomes" id="UP000632195"/>
    </source>
</evidence>
<dbReference type="RefSeq" id="WP_188680133.1">
    <property type="nucleotide sequence ID" value="NZ_BMNY01000001.1"/>
</dbReference>
<reference evidence="4" key="1">
    <citation type="journal article" date="2014" name="Int. J. Syst. Evol. Microbiol.">
        <title>Complete genome sequence of Corynebacterium casei LMG S-19264T (=DSM 44701T), isolated from a smear-ripened cheese.</title>
        <authorList>
            <consortium name="US DOE Joint Genome Institute (JGI-PGF)"/>
            <person name="Walter F."/>
            <person name="Albersmeier A."/>
            <person name="Kalinowski J."/>
            <person name="Ruckert C."/>
        </authorList>
    </citation>
    <scope>NUCLEOTIDE SEQUENCE</scope>
    <source>
        <strain evidence="4">JCM 13583</strain>
    </source>
</reference>
<dbReference type="Pfam" id="PF13561">
    <property type="entry name" value="adh_short_C2"/>
    <property type="match status" value="1"/>
</dbReference>
<dbReference type="NCBIfam" id="NF009466">
    <property type="entry name" value="PRK12826.1-2"/>
    <property type="match status" value="1"/>
</dbReference>
<dbReference type="PANTHER" id="PTHR42760">
    <property type="entry name" value="SHORT-CHAIN DEHYDROGENASES/REDUCTASES FAMILY MEMBER"/>
    <property type="match status" value="1"/>
</dbReference>
<organism evidence="4 5">
    <name type="scientific">Thermogymnomonas acidicola</name>
    <dbReference type="NCBI Taxonomy" id="399579"/>
    <lineage>
        <taxon>Archaea</taxon>
        <taxon>Methanobacteriati</taxon>
        <taxon>Thermoplasmatota</taxon>
        <taxon>Thermoplasmata</taxon>
        <taxon>Thermoplasmatales</taxon>
        <taxon>Thermogymnomonas</taxon>
    </lineage>
</organism>
<protein>
    <submittedName>
        <fullName evidence="4">Oxidoreductase YxbG</fullName>
    </submittedName>
</protein>
<sequence>MSGPRLRLEGKKCVVTGGARGIGRAIVETFLREGAQVAFCDINRERGSEVEMALRGGCRFFHCDVSDPGSVESFSRAVKEHFSGTLHVLVNNAGISRYERFEDITYESWRRVLETDLSGTFLVTKALLPMMRGGGSIVNISSTNGLRGEVGLAHYNAAKGGIITLTKTLALELAGSGIRVNSVCPGFIMTEIQREAGTPEEEIEKYIRKIPLGRYGQPQDVANAVLFLASDEASFITGTEIVVDGGQICGE</sequence>
<dbReference type="AlphaFoldDB" id="A0AA37BQJ7"/>
<keyword evidence="5" id="KW-1185">Reference proteome</keyword>
<gene>
    <name evidence="4" type="primary">yxbG</name>
    <name evidence="4" type="ORF">GCM10007108_05600</name>
</gene>
<dbReference type="InterPro" id="IPR002347">
    <property type="entry name" value="SDR_fam"/>
</dbReference>
<dbReference type="InterPro" id="IPR036291">
    <property type="entry name" value="NAD(P)-bd_dom_sf"/>
</dbReference>
<dbReference type="SUPFAM" id="SSF51735">
    <property type="entry name" value="NAD(P)-binding Rossmann-fold domains"/>
    <property type="match status" value="1"/>
</dbReference>
<dbReference type="InterPro" id="IPR057326">
    <property type="entry name" value="KR_dom"/>
</dbReference>
<dbReference type="CDD" id="cd05233">
    <property type="entry name" value="SDR_c"/>
    <property type="match status" value="1"/>
</dbReference>
<dbReference type="PRINTS" id="PR00080">
    <property type="entry name" value="SDRFAMILY"/>
</dbReference>
<feature type="domain" description="Ketoreductase" evidence="3">
    <location>
        <begin position="11"/>
        <end position="191"/>
    </location>
</feature>
<name>A0AA37BQJ7_9ARCH</name>
<proteinExistence type="inferred from homology"/>
<comment type="similarity">
    <text evidence="1">Belongs to the short-chain dehydrogenases/reductases (SDR) family.</text>
</comment>
<dbReference type="FunFam" id="3.40.50.720:FF:000084">
    <property type="entry name" value="Short-chain dehydrogenase reductase"/>
    <property type="match status" value="1"/>
</dbReference>